<protein>
    <submittedName>
        <fullName evidence="5">Tetratricopeptide repeat protein</fullName>
    </submittedName>
</protein>
<feature type="repeat" description="TPR" evidence="3">
    <location>
        <begin position="216"/>
        <end position="249"/>
    </location>
</feature>
<feature type="repeat" description="TPR" evidence="3">
    <location>
        <begin position="391"/>
        <end position="424"/>
    </location>
</feature>
<dbReference type="InterPro" id="IPR019734">
    <property type="entry name" value="TPR_rpt"/>
</dbReference>
<name>A0ABR8YBF0_9BACT</name>
<dbReference type="SUPFAM" id="SSF48452">
    <property type="entry name" value="TPR-like"/>
    <property type="match status" value="3"/>
</dbReference>
<dbReference type="RefSeq" id="WP_191764939.1">
    <property type="nucleotide sequence ID" value="NZ_JACSPP010000055.1"/>
</dbReference>
<gene>
    <name evidence="5" type="ORF">H9625_14040</name>
</gene>
<dbReference type="Gene3D" id="1.25.40.10">
    <property type="entry name" value="Tetratricopeptide repeat domain"/>
    <property type="match status" value="4"/>
</dbReference>
<proteinExistence type="predicted"/>
<dbReference type="Pfam" id="PF13432">
    <property type="entry name" value="TPR_16"/>
    <property type="match status" value="1"/>
</dbReference>
<dbReference type="InterPro" id="IPR051012">
    <property type="entry name" value="CellSynth/LPSAsmb/PSIAsmb"/>
</dbReference>
<dbReference type="SMART" id="SM00028">
    <property type="entry name" value="TPR"/>
    <property type="match status" value="7"/>
</dbReference>
<evidence type="ECO:0000313" key="5">
    <source>
        <dbReference type="EMBL" id="MBD8041541.1"/>
    </source>
</evidence>
<comment type="caution">
    <text evidence="5">The sequence shown here is derived from an EMBL/GenBank/DDBJ whole genome shotgun (WGS) entry which is preliminary data.</text>
</comment>
<dbReference type="EMBL" id="JACSPP010000055">
    <property type="protein sequence ID" value="MBD8041541.1"/>
    <property type="molecule type" value="Genomic_DNA"/>
</dbReference>
<feature type="signal peptide" evidence="4">
    <location>
        <begin position="1"/>
        <end position="21"/>
    </location>
</feature>
<dbReference type="PANTHER" id="PTHR45586">
    <property type="entry name" value="TPR REPEAT-CONTAINING PROTEIN PA4667"/>
    <property type="match status" value="1"/>
</dbReference>
<reference evidence="5 6" key="1">
    <citation type="submission" date="2020-08" db="EMBL/GenBank/DDBJ databases">
        <title>A Genomic Blueprint of the Chicken Gut Microbiome.</title>
        <authorList>
            <person name="Gilroy R."/>
            <person name="Ravi A."/>
            <person name="Getino M."/>
            <person name="Pursley I."/>
            <person name="Horton D.L."/>
            <person name="Alikhan N.-F."/>
            <person name="Baker D."/>
            <person name="Gharbi K."/>
            <person name="Hall N."/>
            <person name="Watson M."/>
            <person name="Adriaenssens E.M."/>
            <person name="Foster-Nyarko E."/>
            <person name="Jarju S."/>
            <person name="Secka A."/>
            <person name="Antonio M."/>
            <person name="Oren A."/>
            <person name="Chaudhuri R."/>
            <person name="La Ragione R.M."/>
            <person name="Hildebrand F."/>
            <person name="Pallen M.J."/>
        </authorList>
    </citation>
    <scope>NUCLEOTIDE SEQUENCE [LARGE SCALE GENOMIC DNA]</scope>
    <source>
        <strain evidence="5 6">Sa1CVN1</strain>
    </source>
</reference>
<dbReference type="Pfam" id="PF14559">
    <property type="entry name" value="TPR_19"/>
    <property type="match status" value="1"/>
</dbReference>
<dbReference type="Pfam" id="PF13174">
    <property type="entry name" value="TPR_6"/>
    <property type="match status" value="1"/>
</dbReference>
<keyword evidence="4" id="KW-0732">Signal</keyword>
<dbReference type="PROSITE" id="PS51257">
    <property type="entry name" value="PROKAR_LIPOPROTEIN"/>
    <property type="match status" value="1"/>
</dbReference>
<keyword evidence="6" id="KW-1185">Reference proteome</keyword>
<evidence type="ECO:0000256" key="2">
    <source>
        <dbReference type="ARBA" id="ARBA00022803"/>
    </source>
</evidence>
<keyword evidence="1" id="KW-0677">Repeat</keyword>
<dbReference type="PROSITE" id="PS50005">
    <property type="entry name" value="TPR"/>
    <property type="match status" value="3"/>
</dbReference>
<feature type="repeat" description="TPR" evidence="3">
    <location>
        <begin position="431"/>
        <end position="464"/>
    </location>
</feature>
<feature type="chain" id="PRO_5045203831" evidence="4">
    <location>
        <begin position="22"/>
        <end position="593"/>
    </location>
</feature>
<accession>A0ABR8YBF0</accession>
<organism evidence="5 6">
    <name type="scientific">Phocaeicola intestinalis</name>
    <dbReference type="NCBI Taxonomy" id="2762212"/>
    <lineage>
        <taxon>Bacteria</taxon>
        <taxon>Pseudomonadati</taxon>
        <taxon>Bacteroidota</taxon>
        <taxon>Bacteroidia</taxon>
        <taxon>Bacteroidales</taxon>
        <taxon>Bacteroidaceae</taxon>
        <taxon>Phocaeicola</taxon>
    </lineage>
</organism>
<dbReference type="Proteomes" id="UP000620874">
    <property type="component" value="Unassembled WGS sequence"/>
</dbReference>
<dbReference type="PANTHER" id="PTHR45586:SF1">
    <property type="entry name" value="LIPOPOLYSACCHARIDE ASSEMBLY PROTEIN B"/>
    <property type="match status" value="1"/>
</dbReference>
<keyword evidence="2 3" id="KW-0802">TPR repeat</keyword>
<dbReference type="InterPro" id="IPR011990">
    <property type="entry name" value="TPR-like_helical_dom_sf"/>
</dbReference>
<evidence type="ECO:0000256" key="3">
    <source>
        <dbReference type="PROSITE-ProRule" id="PRU00339"/>
    </source>
</evidence>
<sequence>MKNLFYILFATSMAMMFVACGTTKKQAKQSDAGVAYTLSFEQRRKYDYYFLEAVRMKEKGQYDAAYELYKHCLDIYPSSGAALYEISQFYMYLGQEEKGEQALKQAVRSDESNFWYKQTLASYYEQKMNLPKAIAVYENMAEQFPARLEPLMSLVDLYNRTKSYQNVIYTLNRLEELDGKSEQISMEKFRMYLLMGKQDSAFVEIENLSKEYPYDLRYQTILGDVYLNNDKPDEALAVYQRILKEEPDYAPAVLSMASYYQKTGQDSLYQLQLDTILMNDDVASDTKMELMRQCILQSEQTTKDSMQIVSLFRRILERPQQNADLAMLCAQYMITKSMKKESVPVLEQVLSLDPENKPARLQLLSYAIQDNELDEVVRIAKSALEYHPEALEFYYYLGVAYYQKEELDEALDVFTRGVKQVNEKSDKGVVSDFYAILGDIYHQKGRAAEAYAAYDSSLVYNPDNIGTLNNYAYYLSIEKKNLDKAEEMSYRTVKAEPDNDTYLDTYAWILFEKGRYTEARIYIEQALRNGGEKSRVIMEHCGDIYYMLGEKDKALEYWKKADAMEKVEEGETPPTEQEIKRLKQKIRLKKYVE</sequence>
<dbReference type="Pfam" id="PF13181">
    <property type="entry name" value="TPR_8"/>
    <property type="match status" value="1"/>
</dbReference>
<evidence type="ECO:0000313" key="6">
    <source>
        <dbReference type="Proteomes" id="UP000620874"/>
    </source>
</evidence>
<dbReference type="Pfam" id="PF13429">
    <property type="entry name" value="TPR_15"/>
    <property type="match status" value="1"/>
</dbReference>
<evidence type="ECO:0000256" key="1">
    <source>
        <dbReference type="ARBA" id="ARBA00022737"/>
    </source>
</evidence>
<evidence type="ECO:0000256" key="4">
    <source>
        <dbReference type="SAM" id="SignalP"/>
    </source>
</evidence>